<evidence type="ECO:0000313" key="3">
    <source>
        <dbReference type="Proteomes" id="UP000324222"/>
    </source>
</evidence>
<feature type="signal peptide" evidence="1">
    <location>
        <begin position="1"/>
        <end position="20"/>
    </location>
</feature>
<keyword evidence="3" id="KW-1185">Reference proteome</keyword>
<protein>
    <recommendedName>
        <fullName evidence="4">Secreted protein</fullName>
    </recommendedName>
</protein>
<dbReference type="EMBL" id="VSRR010002065">
    <property type="protein sequence ID" value="MPC29397.1"/>
    <property type="molecule type" value="Genomic_DNA"/>
</dbReference>
<evidence type="ECO:0000256" key="1">
    <source>
        <dbReference type="SAM" id="SignalP"/>
    </source>
</evidence>
<gene>
    <name evidence="2" type="ORF">E2C01_022627</name>
</gene>
<proteinExistence type="predicted"/>
<name>A0A5B7E7T2_PORTR</name>
<evidence type="ECO:0008006" key="4">
    <source>
        <dbReference type="Google" id="ProtNLM"/>
    </source>
</evidence>
<reference evidence="2 3" key="1">
    <citation type="submission" date="2019-05" db="EMBL/GenBank/DDBJ databases">
        <title>Another draft genome of Portunus trituberculatus and its Hox gene families provides insights of decapod evolution.</title>
        <authorList>
            <person name="Jeong J.-H."/>
            <person name="Song I."/>
            <person name="Kim S."/>
            <person name="Choi T."/>
            <person name="Kim D."/>
            <person name="Ryu S."/>
            <person name="Kim W."/>
        </authorList>
    </citation>
    <scope>NUCLEOTIDE SEQUENCE [LARGE SCALE GENOMIC DNA]</scope>
    <source>
        <tissue evidence="2">Muscle</tissue>
    </source>
</reference>
<evidence type="ECO:0000313" key="2">
    <source>
        <dbReference type="EMBL" id="MPC29397.1"/>
    </source>
</evidence>
<keyword evidence="1" id="KW-0732">Signal</keyword>
<comment type="caution">
    <text evidence="2">The sequence shown here is derived from an EMBL/GenBank/DDBJ whole genome shotgun (WGS) entry which is preliminary data.</text>
</comment>
<dbReference type="AlphaFoldDB" id="A0A5B7E7T2"/>
<feature type="chain" id="PRO_5023050917" description="Secreted protein" evidence="1">
    <location>
        <begin position="21"/>
        <end position="81"/>
    </location>
</feature>
<organism evidence="2 3">
    <name type="scientific">Portunus trituberculatus</name>
    <name type="common">Swimming crab</name>
    <name type="synonym">Neptunus trituberculatus</name>
    <dbReference type="NCBI Taxonomy" id="210409"/>
    <lineage>
        <taxon>Eukaryota</taxon>
        <taxon>Metazoa</taxon>
        <taxon>Ecdysozoa</taxon>
        <taxon>Arthropoda</taxon>
        <taxon>Crustacea</taxon>
        <taxon>Multicrustacea</taxon>
        <taxon>Malacostraca</taxon>
        <taxon>Eumalacostraca</taxon>
        <taxon>Eucarida</taxon>
        <taxon>Decapoda</taxon>
        <taxon>Pleocyemata</taxon>
        <taxon>Brachyura</taxon>
        <taxon>Eubrachyura</taxon>
        <taxon>Portunoidea</taxon>
        <taxon>Portunidae</taxon>
        <taxon>Portuninae</taxon>
        <taxon>Portunus</taxon>
    </lineage>
</organism>
<sequence length="81" mass="8998">MCWFLHVLLLLRHSPACVSSEGTANSTSNGSEIQTQVVEFGVGYKRYVTGRAGWLDVVKAALMCTLEQENSLQKKLRLPET</sequence>
<dbReference type="Proteomes" id="UP000324222">
    <property type="component" value="Unassembled WGS sequence"/>
</dbReference>
<accession>A0A5B7E7T2</accession>